<dbReference type="Pfam" id="PF01590">
    <property type="entry name" value="GAF"/>
    <property type="match status" value="1"/>
</dbReference>
<dbReference type="OrthoDB" id="303614at2759"/>
<protein>
    <recommendedName>
        <fullName evidence="2">GAF domain-containing protein</fullName>
    </recommendedName>
</protein>
<sequence length="555" mass="63380">MKSNKDSRTSSKRLLKKSQTNLHNSTTSIIAGKPTTTVINITRTLPQTFNLIPPQNELILIPINSTKSHFIDAYSKGKWNLSKVPCPPCIEDTGYMNPPESYSEPTRLNQVHKYLDLPHWHESHLFKKTISKLRKTFQIPGVAISLIDTHKCHFKIETVLDMKDVPRSVAIDSHAILSSGYFCLLDASKDWRTRSNPLVTGLPNLRFWCGVPLLAKTSNGTGVVIGILSIFDSFPKEKFSEENCKILQSVSREIMTTLNCHIEEVRSRLAKRYLARSLDRGGGGVGPNNNELSNLRDQIGRPTSSRSLLIFEKDGSGGPYLQNQNFRFLKYNNTHNHHYNSNNSKSANDGGINEKQLWDTLFSIGSLKQAANSLSKIIATSYGFEFVYILEIRIAEPYQIPKEYFPHNETKIEAENYRYTNKMIKTKNTHDEFMTRVIGVYQTTNAPTSPNSTNTHHFENPLHYKAFINEFGVEYKNPKLNTVYNRGLLIPFYRHNSRIVRRSSDKDKRFVDVYLRSGGYLIGMFSETINTKIDDDMVSNIFTHVSMYRKIYISA</sequence>
<evidence type="ECO:0000313" key="4">
    <source>
        <dbReference type="Proteomes" id="UP000694255"/>
    </source>
</evidence>
<feature type="region of interest" description="Disordered" evidence="1">
    <location>
        <begin position="1"/>
        <end position="28"/>
    </location>
</feature>
<feature type="region of interest" description="Disordered" evidence="1">
    <location>
        <begin position="280"/>
        <end position="299"/>
    </location>
</feature>
<feature type="domain" description="GAF" evidence="2">
    <location>
        <begin position="124"/>
        <end position="257"/>
    </location>
</feature>
<dbReference type="EMBL" id="JAGSYN010000221">
    <property type="protein sequence ID" value="KAG7661361.1"/>
    <property type="molecule type" value="Genomic_DNA"/>
</dbReference>
<keyword evidence="4" id="KW-1185">Reference proteome</keyword>
<comment type="caution">
    <text evidence="3">The sequence shown here is derived from an EMBL/GenBank/DDBJ whole genome shotgun (WGS) entry which is preliminary data.</text>
</comment>
<gene>
    <name evidence="3" type="ORF">J8A68_005153</name>
</gene>
<dbReference type="RefSeq" id="XP_049261594.1">
    <property type="nucleotide sequence ID" value="XM_049409188.1"/>
</dbReference>
<dbReference type="AlphaFoldDB" id="A0A8J5QHN4"/>
<dbReference type="PANTHER" id="PTHR43102">
    <property type="entry name" value="SLR1143 PROTEIN"/>
    <property type="match status" value="1"/>
</dbReference>
<dbReference type="InterPro" id="IPR003018">
    <property type="entry name" value="GAF"/>
</dbReference>
<dbReference type="GeneID" id="73471953"/>
<accession>A0A8J5QHN4</accession>
<organism evidence="3 4">
    <name type="scientific">[Candida] subhashii</name>
    <dbReference type="NCBI Taxonomy" id="561895"/>
    <lineage>
        <taxon>Eukaryota</taxon>
        <taxon>Fungi</taxon>
        <taxon>Dikarya</taxon>
        <taxon>Ascomycota</taxon>
        <taxon>Saccharomycotina</taxon>
        <taxon>Pichiomycetes</taxon>
        <taxon>Debaryomycetaceae</taxon>
        <taxon>Spathaspora</taxon>
    </lineage>
</organism>
<evidence type="ECO:0000259" key="2">
    <source>
        <dbReference type="Pfam" id="PF01590"/>
    </source>
</evidence>
<name>A0A8J5QHN4_9ASCO</name>
<dbReference type="PANTHER" id="PTHR43102:SF2">
    <property type="entry name" value="GAF DOMAIN-CONTAINING PROTEIN"/>
    <property type="match status" value="1"/>
</dbReference>
<evidence type="ECO:0000313" key="3">
    <source>
        <dbReference type="EMBL" id="KAG7661361.1"/>
    </source>
</evidence>
<reference evidence="3 4" key="1">
    <citation type="journal article" date="2021" name="DNA Res.">
        <title>Genome analysis of Candida subhashii reveals its hybrid nature and dual mitochondrial genome conformations.</title>
        <authorList>
            <person name="Mixao V."/>
            <person name="Hegedusova E."/>
            <person name="Saus E."/>
            <person name="Pryszcz L.P."/>
            <person name="Cillingova A."/>
            <person name="Nosek J."/>
            <person name="Gabaldon T."/>
        </authorList>
    </citation>
    <scope>NUCLEOTIDE SEQUENCE [LARGE SCALE GENOMIC DNA]</scope>
    <source>
        <strain evidence="3 4">CBS 10753</strain>
    </source>
</reference>
<feature type="compositionally biased region" description="Polar residues" evidence="1">
    <location>
        <begin position="19"/>
        <end position="28"/>
    </location>
</feature>
<evidence type="ECO:0000256" key="1">
    <source>
        <dbReference type="SAM" id="MobiDB-lite"/>
    </source>
</evidence>
<feature type="compositionally biased region" description="Polar residues" evidence="1">
    <location>
        <begin position="287"/>
        <end position="299"/>
    </location>
</feature>
<proteinExistence type="predicted"/>
<dbReference type="Proteomes" id="UP000694255">
    <property type="component" value="Unassembled WGS sequence"/>
</dbReference>